<keyword evidence="1" id="KW-0472">Membrane</keyword>
<evidence type="ECO:0000313" key="2">
    <source>
        <dbReference type="EMBL" id="ABL97831.1"/>
    </source>
</evidence>
<accession>A4GIC0</accession>
<keyword evidence="2" id="KW-0223">Dioxygenase</keyword>
<dbReference type="AlphaFoldDB" id="A4GIC0"/>
<dbReference type="NCBIfam" id="TIGR03753">
    <property type="entry name" value="blh_monoox"/>
    <property type="match status" value="1"/>
</dbReference>
<proteinExistence type="predicted"/>
<feature type="transmembrane region" description="Helical" evidence="1">
    <location>
        <begin position="86"/>
        <end position="105"/>
    </location>
</feature>
<organism evidence="2">
    <name type="scientific">uncultured marine bacterium HF10_49E08</name>
    <dbReference type="NCBI Taxonomy" id="415447"/>
    <lineage>
        <taxon>Bacteria</taxon>
        <taxon>environmental samples</taxon>
    </lineage>
</organism>
<keyword evidence="1" id="KW-0812">Transmembrane</keyword>
<protein>
    <submittedName>
        <fullName evidence="2">Blh beta-carotene dioxygenase</fullName>
    </submittedName>
</protein>
<dbReference type="GO" id="GO:0016702">
    <property type="term" value="F:oxidoreductase activity, acting on single donors with incorporation of molecular oxygen, incorporation of two atoms of oxygen"/>
    <property type="evidence" value="ECO:0007669"/>
    <property type="project" value="InterPro"/>
</dbReference>
<feature type="transmembrane region" description="Helical" evidence="1">
    <location>
        <begin position="327"/>
        <end position="347"/>
    </location>
</feature>
<feature type="transmembrane region" description="Helical" evidence="1">
    <location>
        <begin position="293"/>
        <end position="315"/>
    </location>
</feature>
<dbReference type="EMBL" id="EF089402">
    <property type="protein sequence ID" value="ABL97831.1"/>
    <property type="molecule type" value="Genomic_DNA"/>
</dbReference>
<keyword evidence="1" id="KW-1133">Transmembrane helix</keyword>
<dbReference type="Pfam" id="PF15461">
    <property type="entry name" value="BCD"/>
    <property type="match status" value="1"/>
</dbReference>
<keyword evidence="2" id="KW-0560">Oxidoreductase</keyword>
<gene>
    <name evidence="2" type="ORF">ALOHA_HF1049E08.0019</name>
</gene>
<evidence type="ECO:0000256" key="1">
    <source>
        <dbReference type="SAM" id="Phobius"/>
    </source>
</evidence>
<feature type="transmembrane region" description="Helical" evidence="1">
    <location>
        <begin position="238"/>
        <end position="257"/>
    </location>
</feature>
<sequence>MMKWIEWNPLTFSSSTGEYLPKSYSMGLSKLTLGLLIPLGILGLLSADWPISYQLLPLYLSLFLFGMPHGGADHLLIWGMIRKSTWLFRVSTLLLYPTLSIFYLICWHFQPVASAIFFLVITIFHWGQGDRYLSVKLHRACYLERSNLLKILHITARGSIPILLPGYLGNETYRMFLEEMIRQGGQIDYDLSWVSENQLFFLLVPLSLMVMQLFVSIFQLEKDERVAWGLDLSEACFLFLWFLFLPPLWALGIYFALWHSLRHGLRIIWLDPTGKQSLVAGAYLKLKARWLQISGLMTILALVGLWFLLALPLSFRGIQLDWLGKAMLGISILTLPHTVVVCLMDRFQFKRVGLIK</sequence>
<feature type="transmembrane region" description="Helical" evidence="1">
    <location>
        <begin position="111"/>
        <end position="127"/>
    </location>
</feature>
<dbReference type="InterPro" id="IPR022270">
    <property type="entry name" value="Blh_diox"/>
</dbReference>
<feature type="transmembrane region" description="Helical" evidence="1">
    <location>
        <begin position="57"/>
        <end position="79"/>
    </location>
</feature>
<feature type="transmembrane region" description="Helical" evidence="1">
    <location>
        <begin position="199"/>
        <end position="218"/>
    </location>
</feature>
<name>A4GIC0_9BACT</name>
<reference evidence="2" key="1">
    <citation type="journal article" date="2007" name="Environ. Microbiol.">
        <title>Proteorhodopsin photosystem gene clusters exhibit co-evolutionary trends and shared ancestry among diverse marine microbial phyla.</title>
        <authorList>
            <person name="McCarren J."/>
            <person name="Delong E.F."/>
        </authorList>
    </citation>
    <scope>NUCLEOTIDE SEQUENCE</scope>
</reference>